<gene>
    <name evidence="4" type="ORF">GCK32_003009</name>
</gene>
<dbReference type="AlphaFoldDB" id="A0AAN8IEN2"/>
<organism evidence="4 5">
    <name type="scientific">Trichostrongylus colubriformis</name>
    <name type="common">Black scour worm</name>
    <dbReference type="NCBI Taxonomy" id="6319"/>
    <lineage>
        <taxon>Eukaryota</taxon>
        <taxon>Metazoa</taxon>
        <taxon>Ecdysozoa</taxon>
        <taxon>Nematoda</taxon>
        <taxon>Chromadorea</taxon>
        <taxon>Rhabditida</taxon>
        <taxon>Rhabditina</taxon>
        <taxon>Rhabditomorpha</taxon>
        <taxon>Strongyloidea</taxon>
        <taxon>Trichostrongylidae</taxon>
        <taxon>Trichostrongylus</taxon>
    </lineage>
</organism>
<comment type="caution">
    <text evidence="4">The sequence shown here is derived from an EMBL/GenBank/DDBJ whole genome shotgun (WGS) entry which is preliminary data.</text>
</comment>
<evidence type="ECO:0000256" key="1">
    <source>
        <dbReference type="SAM" id="MobiDB-lite"/>
    </source>
</evidence>
<name>A0AAN8IEN2_TRICO</name>
<dbReference type="EMBL" id="WIXE01017289">
    <property type="protein sequence ID" value="KAK5971864.1"/>
    <property type="molecule type" value="Genomic_DNA"/>
</dbReference>
<evidence type="ECO:0000259" key="3">
    <source>
        <dbReference type="PROSITE" id="PS50234"/>
    </source>
</evidence>
<feature type="region of interest" description="Disordered" evidence="1">
    <location>
        <begin position="40"/>
        <end position="65"/>
    </location>
</feature>
<accession>A0AAN8IEN2</accession>
<keyword evidence="5" id="KW-1185">Reference proteome</keyword>
<feature type="chain" id="PRO_5042847778" description="VWFA domain-containing protein" evidence="2">
    <location>
        <begin position="24"/>
        <end position="250"/>
    </location>
</feature>
<dbReference type="InterPro" id="IPR036465">
    <property type="entry name" value="vWFA_dom_sf"/>
</dbReference>
<dbReference type="Proteomes" id="UP001331761">
    <property type="component" value="Unassembled WGS sequence"/>
</dbReference>
<sequence length="250" mass="27373">MDHRMHTCIALLFLFTQLNLGDAAGSDIVHHHYRRDAEDKYYDPTNRDGCPPSLSSGGGGSGSGSSSGSNVAVILIVDFTLANKPDWKAQVDFLMKALSYLPGAKVGIVQLDCSSDWLFGMEVSSEDKVRKTILDTKTKSDTGKKGTHQAFNIAAQWLMTEQAPDKKVIVLTDGEKENCVKEKPSVSELQIAQQWRNAQVQALVVHVANGNKSPKDMEKIASDADSVISVPNFQNIDKSVYKKMAKLLCE</sequence>
<dbReference type="SUPFAM" id="SSF53300">
    <property type="entry name" value="vWA-like"/>
    <property type="match status" value="1"/>
</dbReference>
<dbReference type="Gene3D" id="3.40.50.410">
    <property type="entry name" value="von Willebrand factor, type A domain"/>
    <property type="match status" value="1"/>
</dbReference>
<dbReference type="PROSITE" id="PS50234">
    <property type="entry name" value="VWFA"/>
    <property type="match status" value="1"/>
</dbReference>
<dbReference type="InterPro" id="IPR002035">
    <property type="entry name" value="VWF_A"/>
</dbReference>
<dbReference type="Pfam" id="PF00092">
    <property type="entry name" value="VWA"/>
    <property type="match status" value="1"/>
</dbReference>
<feature type="domain" description="VWFA" evidence="3">
    <location>
        <begin position="72"/>
        <end position="244"/>
    </location>
</feature>
<evidence type="ECO:0000313" key="4">
    <source>
        <dbReference type="EMBL" id="KAK5971864.1"/>
    </source>
</evidence>
<evidence type="ECO:0000256" key="2">
    <source>
        <dbReference type="SAM" id="SignalP"/>
    </source>
</evidence>
<feature type="compositionally biased region" description="Gly residues" evidence="1">
    <location>
        <begin position="56"/>
        <end position="65"/>
    </location>
</feature>
<evidence type="ECO:0000313" key="5">
    <source>
        <dbReference type="Proteomes" id="UP001331761"/>
    </source>
</evidence>
<feature type="signal peptide" evidence="2">
    <location>
        <begin position="1"/>
        <end position="23"/>
    </location>
</feature>
<proteinExistence type="predicted"/>
<protein>
    <recommendedName>
        <fullName evidence="3">VWFA domain-containing protein</fullName>
    </recommendedName>
</protein>
<reference evidence="4 5" key="1">
    <citation type="submission" date="2019-10" db="EMBL/GenBank/DDBJ databases">
        <title>Assembly and Annotation for the nematode Trichostrongylus colubriformis.</title>
        <authorList>
            <person name="Martin J."/>
        </authorList>
    </citation>
    <scope>NUCLEOTIDE SEQUENCE [LARGE SCALE GENOMIC DNA]</scope>
    <source>
        <strain evidence="4">G859</strain>
        <tissue evidence="4">Whole worm</tissue>
    </source>
</reference>
<keyword evidence="2" id="KW-0732">Signal</keyword>